<accession>A0A0F3SR70</accession>
<gene>
    <name evidence="5" type="ORF">C9194_24645</name>
    <name evidence="3" type="ORF">E2863_01336</name>
    <name evidence="4" type="ORF">GQM04_08685</name>
</gene>
<keyword evidence="4" id="KW-0238">DNA-binding</keyword>
<dbReference type="Proteomes" id="UP000487258">
    <property type="component" value="Unassembled WGS sequence"/>
</dbReference>
<evidence type="ECO:0000259" key="2">
    <source>
        <dbReference type="Pfam" id="PF03869"/>
    </source>
</evidence>
<evidence type="ECO:0000256" key="1">
    <source>
        <dbReference type="SAM" id="Coils"/>
    </source>
</evidence>
<feature type="domain" description="Arc-like DNA binding" evidence="2">
    <location>
        <begin position="7"/>
        <end position="54"/>
    </location>
</feature>
<dbReference type="InterPro" id="IPR013321">
    <property type="entry name" value="Arc_rbn_hlx_hlx"/>
</dbReference>
<sequence>MAEKQVKDYDKFNLRFPDGMRDAIAERAKRNGRSMNSEIVQILEDALNAENTLGEIADKINSVSVPLNVDALVQLQAQVIAMQKEIQEKFREQNEKLRELLNKKPT</sequence>
<dbReference type="InterPro" id="IPR005569">
    <property type="entry name" value="Arc_DNA-bd_dom"/>
</dbReference>
<dbReference type="RefSeq" id="WP_001302649.1">
    <property type="nucleotide sequence ID" value="NZ_AP018796.1"/>
</dbReference>
<evidence type="ECO:0000313" key="3">
    <source>
        <dbReference type="EMBL" id="BBF52839.1"/>
    </source>
</evidence>
<evidence type="ECO:0000313" key="4">
    <source>
        <dbReference type="EMBL" id="MWL45593.1"/>
    </source>
</evidence>
<dbReference type="SUPFAM" id="SSF47598">
    <property type="entry name" value="Ribbon-helix-helix"/>
    <property type="match status" value="1"/>
</dbReference>
<dbReference type="EMBL" id="AP018802">
    <property type="protein sequence ID" value="BBF52839.1"/>
    <property type="molecule type" value="Genomic_DNA"/>
</dbReference>
<protein>
    <submittedName>
        <fullName evidence="4">Arc family DNA-binding protein</fullName>
    </submittedName>
    <submittedName>
        <fullName evidence="3">Regulatory protein</fullName>
    </submittedName>
</protein>
<dbReference type="EMBL" id="RROO01000084">
    <property type="protein sequence ID" value="TJF59997.1"/>
    <property type="molecule type" value="Genomic_DNA"/>
</dbReference>
<dbReference type="Pfam" id="PF03869">
    <property type="entry name" value="Arc"/>
    <property type="match status" value="1"/>
</dbReference>
<name>A0A0F3SR70_ECOLX</name>
<reference evidence="5 7" key="2">
    <citation type="submission" date="2018-12" db="EMBL/GenBank/DDBJ databases">
        <title>Food and Water Safety Consortium.</title>
        <authorList>
            <person name="Tyson S."/>
            <person name="Peterson C.-L."/>
            <person name="Olson A."/>
            <person name="Tyler S."/>
            <person name="Cabral J."/>
            <person name="Lynch T."/>
            <person name="Knox N."/>
            <person name="Van Domselaar G."/>
            <person name="Graham M."/>
        </authorList>
    </citation>
    <scope>NUCLEOTIDE SEQUENCE [LARGE SCALE GENOMIC DNA]</scope>
    <source>
        <strain evidence="5 7">FWSEC0419</strain>
    </source>
</reference>
<dbReference type="Proteomes" id="UP000281900">
    <property type="component" value="Chromosome"/>
</dbReference>
<reference evidence="3 6" key="1">
    <citation type="submission" date="2018-07" db="EMBL/GenBank/DDBJ databases">
        <title>Genomic analysis of colistin resistant EHEC isolated from cattle in Japan.</title>
        <authorList>
            <person name="Kusumoto M."/>
            <person name="Misumi W."/>
            <person name="Ogura Y."/>
            <person name="Hayashi T."/>
            <person name="Akiba M."/>
        </authorList>
    </citation>
    <scope>NUCLEOTIDE SEQUENCE [LARGE SCALE GENOMIC DNA]</scope>
    <source>
        <strain evidence="3 6">E2863</strain>
    </source>
</reference>
<dbReference type="AlphaFoldDB" id="A0A0F3SR70"/>
<keyword evidence="1" id="KW-0175">Coiled coil</keyword>
<dbReference type="Proteomes" id="UP000305093">
    <property type="component" value="Unassembled WGS sequence"/>
</dbReference>
<evidence type="ECO:0000313" key="5">
    <source>
        <dbReference type="EMBL" id="TJF59997.1"/>
    </source>
</evidence>
<dbReference type="GO" id="GO:0006355">
    <property type="term" value="P:regulation of DNA-templated transcription"/>
    <property type="evidence" value="ECO:0007669"/>
    <property type="project" value="InterPro"/>
</dbReference>
<dbReference type="EMBL" id="WTMY01000055">
    <property type="protein sequence ID" value="MWL45593.1"/>
    <property type="molecule type" value="Genomic_DNA"/>
</dbReference>
<dbReference type="Gene3D" id="1.10.1220.10">
    <property type="entry name" value="Met repressor-like"/>
    <property type="match status" value="1"/>
</dbReference>
<dbReference type="GO" id="GO:0043565">
    <property type="term" value="F:sequence-specific DNA binding"/>
    <property type="evidence" value="ECO:0007669"/>
    <property type="project" value="UniProtKB-ARBA"/>
</dbReference>
<organism evidence="4 8">
    <name type="scientific">Escherichia coli</name>
    <dbReference type="NCBI Taxonomy" id="562"/>
    <lineage>
        <taxon>Bacteria</taxon>
        <taxon>Pseudomonadati</taxon>
        <taxon>Pseudomonadota</taxon>
        <taxon>Gammaproteobacteria</taxon>
        <taxon>Enterobacterales</taxon>
        <taxon>Enterobacteriaceae</taxon>
        <taxon>Escherichia</taxon>
    </lineage>
</organism>
<reference evidence="4 8" key="3">
    <citation type="submission" date="2019-12" db="EMBL/GenBank/DDBJ databases">
        <title>Enteriobacteria Tanzani isolates_10432.</title>
        <authorList>
            <person name="Subbiah M."/>
            <person name="Call D."/>
        </authorList>
    </citation>
    <scope>NUCLEOTIDE SEQUENCE [LARGE SCALE GENOMIC DNA]</scope>
    <source>
        <strain evidence="4 8">10432wF6</strain>
    </source>
</reference>
<dbReference type="InterPro" id="IPR010985">
    <property type="entry name" value="Ribbon_hlx_hlx"/>
</dbReference>
<feature type="coiled-coil region" evidence="1">
    <location>
        <begin position="72"/>
        <end position="103"/>
    </location>
</feature>
<proteinExistence type="predicted"/>
<evidence type="ECO:0000313" key="6">
    <source>
        <dbReference type="Proteomes" id="UP000281900"/>
    </source>
</evidence>
<evidence type="ECO:0000313" key="8">
    <source>
        <dbReference type="Proteomes" id="UP000487258"/>
    </source>
</evidence>
<evidence type="ECO:0000313" key="7">
    <source>
        <dbReference type="Proteomes" id="UP000305093"/>
    </source>
</evidence>